<dbReference type="AlphaFoldDB" id="A0A9Q1K175"/>
<keyword evidence="3" id="KW-1185">Reference proteome</keyword>
<comment type="caution">
    <text evidence="2">The sequence shown here is derived from an EMBL/GenBank/DDBJ whole genome shotgun (WGS) entry which is preliminary data.</text>
</comment>
<gene>
    <name evidence="2" type="ORF">Cgig2_014399</name>
</gene>
<dbReference type="OrthoDB" id="1742302at2759"/>
<evidence type="ECO:0000313" key="2">
    <source>
        <dbReference type="EMBL" id="KAJ8434568.1"/>
    </source>
</evidence>
<evidence type="ECO:0000313" key="3">
    <source>
        <dbReference type="Proteomes" id="UP001153076"/>
    </source>
</evidence>
<feature type="compositionally biased region" description="Polar residues" evidence="1">
    <location>
        <begin position="18"/>
        <end position="31"/>
    </location>
</feature>
<dbReference type="EMBL" id="JAKOGI010000469">
    <property type="protein sequence ID" value="KAJ8434568.1"/>
    <property type="molecule type" value="Genomic_DNA"/>
</dbReference>
<proteinExistence type="predicted"/>
<accession>A0A9Q1K175</accession>
<evidence type="ECO:0000256" key="1">
    <source>
        <dbReference type="SAM" id="MobiDB-lite"/>
    </source>
</evidence>
<feature type="region of interest" description="Disordered" evidence="1">
    <location>
        <begin position="1"/>
        <end position="33"/>
    </location>
</feature>
<dbReference type="Proteomes" id="UP001153076">
    <property type="component" value="Unassembled WGS sequence"/>
</dbReference>
<reference evidence="2" key="1">
    <citation type="submission" date="2022-04" db="EMBL/GenBank/DDBJ databases">
        <title>Carnegiea gigantea Genome sequencing and assembly v2.</title>
        <authorList>
            <person name="Copetti D."/>
            <person name="Sanderson M.J."/>
            <person name="Burquez A."/>
            <person name="Wojciechowski M.F."/>
        </authorList>
    </citation>
    <scope>NUCLEOTIDE SEQUENCE</scope>
    <source>
        <strain evidence="2">SGP5-SGP5p</strain>
        <tissue evidence="2">Aerial part</tissue>
    </source>
</reference>
<protein>
    <submittedName>
        <fullName evidence="2">Uncharacterized protein</fullName>
    </submittedName>
</protein>
<organism evidence="2 3">
    <name type="scientific">Carnegiea gigantea</name>
    <dbReference type="NCBI Taxonomy" id="171969"/>
    <lineage>
        <taxon>Eukaryota</taxon>
        <taxon>Viridiplantae</taxon>
        <taxon>Streptophyta</taxon>
        <taxon>Embryophyta</taxon>
        <taxon>Tracheophyta</taxon>
        <taxon>Spermatophyta</taxon>
        <taxon>Magnoliopsida</taxon>
        <taxon>eudicotyledons</taxon>
        <taxon>Gunneridae</taxon>
        <taxon>Pentapetalae</taxon>
        <taxon>Caryophyllales</taxon>
        <taxon>Cactineae</taxon>
        <taxon>Cactaceae</taxon>
        <taxon>Cactoideae</taxon>
        <taxon>Echinocereeae</taxon>
        <taxon>Carnegiea</taxon>
    </lineage>
</organism>
<name>A0A9Q1K175_9CARY</name>
<sequence>MTTEPSPHLDHSPVVNVDSMSNGTVSPQSPKTSDRAILTQIMWNFSMKMDNLSDKKYSLNGSQINVSIMALTALVSHKNAILKDQGEKSSDQFTPVHRRGASRSAPLVTAGHIPQEVFEYTRSCYMSNSLSNHTLIILEFPSSPKPIVMFHYCEMWSKHHDFARIIATPKHS</sequence>